<evidence type="ECO:0000259" key="2">
    <source>
        <dbReference type="PROSITE" id="PS51733"/>
    </source>
</evidence>
<dbReference type="InterPro" id="IPR004408">
    <property type="entry name" value="Biotin_CoA_COase_ligase"/>
</dbReference>
<evidence type="ECO:0000313" key="3">
    <source>
        <dbReference type="EMBL" id="GHC66457.1"/>
    </source>
</evidence>
<dbReference type="AlphaFoldDB" id="A0A918TXN6"/>
<name>A0A918TXN6_9BACT</name>
<accession>A0A918TXN6</accession>
<protein>
    <recommendedName>
        <fullName evidence="2">BPL/LPL catalytic domain-containing protein</fullName>
    </recommendedName>
</protein>
<feature type="domain" description="BPL/LPL catalytic" evidence="2">
    <location>
        <begin position="1"/>
        <end position="184"/>
    </location>
</feature>
<dbReference type="RefSeq" id="WP_189573918.1">
    <property type="nucleotide sequence ID" value="NZ_BMXI01000021.1"/>
</dbReference>
<dbReference type="NCBIfam" id="TIGR00121">
    <property type="entry name" value="birA_ligase"/>
    <property type="match status" value="1"/>
</dbReference>
<dbReference type="Gene3D" id="3.30.930.10">
    <property type="entry name" value="Bira Bifunctional Protein, Domain 2"/>
    <property type="match status" value="1"/>
</dbReference>
<proteinExistence type="predicted"/>
<gene>
    <name evidence="3" type="ORF">GCM10007100_37900</name>
</gene>
<sequence>MSYDLAVLRGQLGERLHYFEEIGSTNEEALRLGQSGAIDGSVIVAERQLAGRGRRGASWFCGEGKGLAFSMLLRPQFERALWPRLSLVAGLAVAKAIEAAGLFPEVKWPNDVLIGGRKVCGILMEAEKDFAVVGIGFNVGQADLPQELREVATSLETEGAGELARETYLLGVEAAFVNYARLIATDFPYLVEMLRERCALEGKKIEFLVGQDRREGFCQGIGDGGELLVRNGGKVERYFAADQIRPLL</sequence>
<dbReference type="CDD" id="cd16442">
    <property type="entry name" value="BPL"/>
    <property type="match status" value="1"/>
</dbReference>
<dbReference type="PANTHER" id="PTHR12835:SF5">
    <property type="entry name" value="BIOTIN--PROTEIN LIGASE"/>
    <property type="match status" value="1"/>
</dbReference>
<dbReference type="Pfam" id="PF03099">
    <property type="entry name" value="BPL_LplA_LipB"/>
    <property type="match status" value="1"/>
</dbReference>
<dbReference type="Gene3D" id="2.30.30.100">
    <property type="match status" value="1"/>
</dbReference>
<dbReference type="EMBL" id="BMXI01000021">
    <property type="protein sequence ID" value="GHC66457.1"/>
    <property type="molecule type" value="Genomic_DNA"/>
</dbReference>
<reference evidence="3" key="1">
    <citation type="journal article" date="2014" name="Int. J. Syst. Evol. Microbiol.">
        <title>Complete genome sequence of Corynebacterium casei LMG S-19264T (=DSM 44701T), isolated from a smear-ripened cheese.</title>
        <authorList>
            <consortium name="US DOE Joint Genome Institute (JGI-PGF)"/>
            <person name="Walter F."/>
            <person name="Albersmeier A."/>
            <person name="Kalinowski J."/>
            <person name="Ruckert C."/>
        </authorList>
    </citation>
    <scope>NUCLEOTIDE SEQUENCE</scope>
    <source>
        <strain evidence="3">KCTC 12988</strain>
    </source>
</reference>
<dbReference type="GO" id="GO:0005737">
    <property type="term" value="C:cytoplasm"/>
    <property type="evidence" value="ECO:0007669"/>
    <property type="project" value="TreeGrafter"/>
</dbReference>
<dbReference type="GO" id="GO:0004077">
    <property type="term" value="F:biotin--[biotin carboxyl-carrier protein] ligase activity"/>
    <property type="evidence" value="ECO:0007669"/>
    <property type="project" value="InterPro"/>
</dbReference>
<dbReference type="PROSITE" id="PS51733">
    <property type="entry name" value="BPL_LPL_CATALYTIC"/>
    <property type="match status" value="1"/>
</dbReference>
<keyword evidence="1" id="KW-0436">Ligase</keyword>
<organism evidence="3 4">
    <name type="scientific">Roseibacillus persicicus</name>
    <dbReference type="NCBI Taxonomy" id="454148"/>
    <lineage>
        <taxon>Bacteria</taxon>
        <taxon>Pseudomonadati</taxon>
        <taxon>Verrucomicrobiota</taxon>
        <taxon>Verrucomicrobiia</taxon>
        <taxon>Verrucomicrobiales</taxon>
        <taxon>Verrucomicrobiaceae</taxon>
        <taxon>Roseibacillus</taxon>
    </lineage>
</organism>
<reference evidence="3" key="2">
    <citation type="submission" date="2020-09" db="EMBL/GenBank/DDBJ databases">
        <authorList>
            <person name="Sun Q."/>
            <person name="Kim S."/>
        </authorList>
    </citation>
    <scope>NUCLEOTIDE SEQUENCE</scope>
    <source>
        <strain evidence="3">KCTC 12988</strain>
    </source>
</reference>
<comment type="caution">
    <text evidence="3">The sequence shown here is derived from an EMBL/GenBank/DDBJ whole genome shotgun (WGS) entry which is preliminary data.</text>
</comment>
<evidence type="ECO:0000256" key="1">
    <source>
        <dbReference type="ARBA" id="ARBA00022598"/>
    </source>
</evidence>
<keyword evidence="4" id="KW-1185">Reference proteome</keyword>
<dbReference type="SUPFAM" id="SSF55681">
    <property type="entry name" value="Class II aaRS and biotin synthetases"/>
    <property type="match status" value="1"/>
</dbReference>
<dbReference type="Proteomes" id="UP000644507">
    <property type="component" value="Unassembled WGS sequence"/>
</dbReference>
<dbReference type="PANTHER" id="PTHR12835">
    <property type="entry name" value="BIOTIN PROTEIN LIGASE"/>
    <property type="match status" value="1"/>
</dbReference>
<evidence type="ECO:0000313" key="4">
    <source>
        <dbReference type="Proteomes" id="UP000644507"/>
    </source>
</evidence>
<dbReference type="InterPro" id="IPR004143">
    <property type="entry name" value="BPL_LPL_catalytic"/>
</dbReference>
<dbReference type="InterPro" id="IPR045864">
    <property type="entry name" value="aa-tRNA-synth_II/BPL/LPL"/>
</dbReference>